<feature type="region of interest" description="Disordered" evidence="1">
    <location>
        <begin position="145"/>
        <end position="190"/>
    </location>
</feature>
<dbReference type="RefSeq" id="XP_025425564.1">
    <property type="nucleotide sequence ID" value="XM_025569779.1"/>
</dbReference>
<feature type="compositionally biased region" description="Basic and acidic residues" evidence="1">
    <location>
        <begin position="473"/>
        <end position="496"/>
    </location>
</feature>
<evidence type="ECO:0000313" key="4">
    <source>
        <dbReference type="RefSeq" id="XP_025425564.1"/>
    </source>
</evidence>
<protein>
    <submittedName>
        <fullName evidence="4">Uncharacterized protein LOC112694340</fullName>
    </submittedName>
</protein>
<dbReference type="OrthoDB" id="6629604at2759"/>
<sequence length="563" mass="60765">MSAETTNGIAGTNAAVALTLLLLCCLCYCSAQHEERAKSEHDHVRTKSSSAWAPRAQLVTNGMPPLTPGVAEPATTDGDGDDEAVSSGVPGATNDDGGTMLHDYLFRRPSNMFRGLLRTGVNVVQRSMDTFQGVSSKMFEIARHRTRRAKSNATESASRSVVPKAADSAEPANDEPRAGGGRPRSGRFPTDFGGSVFNMIDTGIAGMEQVTDLGLLLGNIGTHKIRAGLNGNNGNQEIFKLLVKYIGSRVGMNTKGSPTQIIDDVGTISTFMATDDQVTHAISLVMERLMTNPKVSSALVRMIISILDSSPSTSCLLDRLPLSPSDIRMAFEVFVGSNGQIMMKTIAGLLSELTTGPDTRAFLESVMGMMSIFKSNGPASSNSTQPEKPKSLFGSVTSFFMGSDDSNEDKTLEKTAVSSSISSSVPLSVSARRKKIRDRVKKPIAPVEEDSWFTDNDDDNEIKTFRAPTTRPLKRDQESRSRKANRPDKSENDRVPSRSNKRNGNSIFDSNSNSDDRKKSRSKSHRKMTGDDGHNGGRSKMQSSKTMKNGQSSGAISGDDDDW</sequence>
<organism evidence="3 4">
    <name type="scientific">Sipha flava</name>
    <name type="common">yellow sugarcane aphid</name>
    <dbReference type="NCBI Taxonomy" id="143950"/>
    <lineage>
        <taxon>Eukaryota</taxon>
        <taxon>Metazoa</taxon>
        <taxon>Ecdysozoa</taxon>
        <taxon>Arthropoda</taxon>
        <taxon>Hexapoda</taxon>
        <taxon>Insecta</taxon>
        <taxon>Pterygota</taxon>
        <taxon>Neoptera</taxon>
        <taxon>Paraneoptera</taxon>
        <taxon>Hemiptera</taxon>
        <taxon>Sternorrhyncha</taxon>
        <taxon>Aphidomorpha</taxon>
        <taxon>Aphidoidea</taxon>
        <taxon>Aphididae</taxon>
        <taxon>Sipha</taxon>
    </lineage>
</organism>
<dbReference type="GeneID" id="112694340"/>
<dbReference type="Proteomes" id="UP000694846">
    <property type="component" value="Unplaced"/>
</dbReference>
<feature type="compositionally biased region" description="Low complexity" evidence="1">
    <location>
        <begin position="417"/>
        <end position="430"/>
    </location>
</feature>
<accession>A0A8B8GQM3</accession>
<dbReference type="AlphaFoldDB" id="A0A8B8GQM3"/>
<feature type="compositionally biased region" description="Low complexity" evidence="1">
    <location>
        <begin position="503"/>
        <end position="513"/>
    </location>
</feature>
<feature type="compositionally biased region" description="Acidic residues" evidence="1">
    <location>
        <begin position="450"/>
        <end position="460"/>
    </location>
</feature>
<feature type="signal peptide" evidence="2">
    <location>
        <begin position="1"/>
        <end position="31"/>
    </location>
</feature>
<feature type="region of interest" description="Disordered" evidence="1">
    <location>
        <begin position="59"/>
        <end position="96"/>
    </location>
</feature>
<evidence type="ECO:0000313" key="3">
    <source>
        <dbReference type="Proteomes" id="UP000694846"/>
    </source>
</evidence>
<feature type="compositionally biased region" description="Polar residues" evidence="1">
    <location>
        <begin position="540"/>
        <end position="555"/>
    </location>
</feature>
<evidence type="ECO:0000256" key="1">
    <source>
        <dbReference type="SAM" id="MobiDB-lite"/>
    </source>
</evidence>
<name>A0A8B8GQM3_9HEMI</name>
<keyword evidence="2" id="KW-0732">Signal</keyword>
<reference evidence="4" key="1">
    <citation type="submission" date="2025-08" db="UniProtKB">
        <authorList>
            <consortium name="RefSeq"/>
        </authorList>
    </citation>
    <scope>IDENTIFICATION</scope>
    <source>
        <tissue evidence="4">Whole body</tissue>
    </source>
</reference>
<feature type="region of interest" description="Disordered" evidence="1">
    <location>
        <begin position="450"/>
        <end position="563"/>
    </location>
</feature>
<feature type="region of interest" description="Disordered" evidence="1">
    <location>
        <begin position="404"/>
        <end position="438"/>
    </location>
</feature>
<gene>
    <name evidence="4" type="primary">LOC112694340</name>
</gene>
<evidence type="ECO:0000256" key="2">
    <source>
        <dbReference type="SAM" id="SignalP"/>
    </source>
</evidence>
<feature type="chain" id="PRO_5034480322" evidence="2">
    <location>
        <begin position="32"/>
        <end position="563"/>
    </location>
</feature>
<proteinExistence type="predicted"/>
<keyword evidence="3" id="KW-1185">Reference proteome</keyword>